<dbReference type="eggNOG" id="COG1277">
    <property type="taxonomic scope" value="Bacteria"/>
</dbReference>
<dbReference type="Proteomes" id="UP000002522">
    <property type="component" value="Chromosome"/>
</dbReference>
<dbReference type="AlphaFoldDB" id="Q8EWA2"/>
<feature type="transmembrane region" description="Helical" evidence="1">
    <location>
        <begin position="41"/>
        <end position="60"/>
    </location>
</feature>
<keyword evidence="1" id="KW-1133">Transmembrane helix</keyword>
<protein>
    <submittedName>
        <fullName evidence="2">Integral membrane protein</fullName>
    </submittedName>
</protein>
<accession>Q8EWA2</accession>
<keyword evidence="1" id="KW-0472">Membrane</keyword>
<dbReference type="KEGG" id="mpe:MYPE3020"/>
<name>Q8EWA2_MALP2</name>
<evidence type="ECO:0000256" key="1">
    <source>
        <dbReference type="SAM" id="Phobius"/>
    </source>
</evidence>
<feature type="transmembrane region" description="Helical" evidence="1">
    <location>
        <begin position="193"/>
        <end position="213"/>
    </location>
</feature>
<dbReference type="RefSeq" id="WP_011077130.1">
    <property type="nucleotide sequence ID" value="NC_004432.1"/>
</dbReference>
<keyword evidence="1" id="KW-0812">Transmembrane</keyword>
<gene>
    <name evidence="2" type="ordered locus">MYPE3020</name>
</gene>
<proteinExistence type="predicted"/>
<feature type="transmembrane region" description="Helical" evidence="1">
    <location>
        <begin position="160"/>
        <end position="186"/>
    </location>
</feature>
<dbReference type="EMBL" id="BA000026">
    <property type="protein sequence ID" value="BAC44094.1"/>
    <property type="molecule type" value="Genomic_DNA"/>
</dbReference>
<reference evidence="2 3" key="1">
    <citation type="journal article" date="2002" name="Nucleic Acids Res.">
        <title>The complete genomic sequence of Mycoplasma penetrans, an intracellular bacterial pathogen in humans.</title>
        <authorList>
            <person name="Sasaki Y."/>
            <person name="Ishikawa J."/>
            <person name="Yamashita A."/>
            <person name="Oshima K."/>
            <person name="Kenri T."/>
            <person name="Furuya K."/>
            <person name="Yoshino C."/>
            <person name="Horino A."/>
            <person name="Shiba T."/>
            <person name="Sasaki T."/>
            <person name="Hattori M."/>
        </authorList>
    </citation>
    <scope>NUCLEOTIDE SEQUENCE [LARGE SCALE GENOMIC DNA]</scope>
    <source>
        <strain evidence="2 3">HF-2</strain>
    </source>
</reference>
<dbReference type="STRING" id="272633.gene:10731405"/>
<feature type="transmembrane region" description="Helical" evidence="1">
    <location>
        <begin position="120"/>
        <end position="148"/>
    </location>
</feature>
<evidence type="ECO:0000313" key="2">
    <source>
        <dbReference type="EMBL" id="BAC44094.1"/>
    </source>
</evidence>
<dbReference type="InParanoid" id="Q8EWA2"/>
<dbReference type="HOGENOM" id="CLU_436674_0_0_14"/>
<evidence type="ECO:0000313" key="3">
    <source>
        <dbReference type="Proteomes" id="UP000002522"/>
    </source>
</evidence>
<feature type="transmembrane region" description="Helical" evidence="1">
    <location>
        <begin position="80"/>
        <end position="99"/>
    </location>
</feature>
<sequence>MDGRNQELNINSKNDVKVKKDFSIFNKKFFCFSFKLMASKISVYIGIFVYLFIIACYSIIVPRVADKAPISLYNLSTSTMFLMFSVAVVTCYIAIEIFRTGIDDGTELLTVSKPISRKEIVFVKLTIFLIYVLIISVLGMGISAFTYLDDLSTNSDSTTIMLGTFTGTVVNGIIFGSIVTIISIYLKKITSMLISVGLAFILMMATMLTAFVMPTPVNNLSDNSKALQTVNAVSVSSDGSTVSIQQGLVGIDNSSSTNSSTTSTNPFVEPSSLWRQAVRNSGYNNSIKFDFGYQLSNLFILNKIPADTATLLSTMSFLNQGADLNFSSFNTSVSSSNPGMSHITVRPTVSWPNAGTAYPYQYLYLNTTTASSITSNTMLHKYRIKKSYSYNEFAQMNKTIYDYNAANSSTNETTDSTTSVKYWEDAWNKYKETNGTSGNSNTTLESFVTKFFKERTSSTTTSTNGQTALSLFNRTEAQELLKEFNTIQYSAYLNLLRKGVSVSVNAATTTPSTLTEWFTAIAKGVSEEEKVELGLLGINLFDQDDVLSNTIDFKYQISNGTTSPTNTMSLSIANPFNLMLRDWMNTARVTTVVSVMKNEIVIPVWVSIAVILFIVSMVLYYKRDFA</sequence>
<feature type="transmembrane region" description="Helical" evidence="1">
    <location>
        <begin position="600"/>
        <end position="621"/>
    </location>
</feature>
<keyword evidence="3" id="KW-1185">Reference proteome</keyword>
<organism evidence="2 3">
    <name type="scientific">Malacoplasma penetrans (strain HF-2)</name>
    <name type="common">Mycoplasma penetrans</name>
    <dbReference type="NCBI Taxonomy" id="272633"/>
    <lineage>
        <taxon>Bacteria</taxon>
        <taxon>Bacillati</taxon>
        <taxon>Mycoplasmatota</taxon>
        <taxon>Mycoplasmoidales</taxon>
        <taxon>Mycoplasmoidaceae</taxon>
        <taxon>Malacoplasma</taxon>
    </lineage>
</organism>